<feature type="region of interest" description="Disordered" evidence="2">
    <location>
        <begin position="217"/>
        <end position="246"/>
    </location>
</feature>
<comment type="caution">
    <text evidence="3">The sequence shown here is derived from an EMBL/GenBank/DDBJ whole genome shotgun (WGS) entry which is preliminary data.</text>
</comment>
<evidence type="ECO:0000256" key="1">
    <source>
        <dbReference type="SAM" id="Coils"/>
    </source>
</evidence>
<dbReference type="EMBL" id="FNTS01000001">
    <property type="protein sequence ID" value="SEC62261.1"/>
    <property type="molecule type" value="Genomic_DNA"/>
</dbReference>
<feature type="compositionally biased region" description="Basic and acidic residues" evidence="2">
    <location>
        <begin position="225"/>
        <end position="237"/>
    </location>
</feature>
<feature type="coiled-coil region" evidence="1">
    <location>
        <begin position="366"/>
        <end position="393"/>
    </location>
</feature>
<evidence type="ECO:0000313" key="4">
    <source>
        <dbReference type="Proteomes" id="UP000182179"/>
    </source>
</evidence>
<proteinExistence type="predicted"/>
<keyword evidence="1" id="KW-0175">Coiled coil</keyword>
<name>A0A1H4U1X6_9PSED</name>
<sequence length="562" mass="62761">MAKKKTPAQVLPLEQQPLFLKTLEFLPAERAELEQLAGDMLRLFNDAMITASARDIETSALRYGAVVYRLCGDTFMGSGTKAGPGGQLRKHLAAPAGVVPGWGQAGEYLLEVDGMRLRVAVDPWRIDGVHSLSFHAVDASAKFISETGYMSHFLHPDQHVGEEFSHAVRAEVEQLLRGERKPRAIREDERTKITVPAWLVPALQGVTRNGQLNMRLSDEAPLPEPVEKGPKSNAERQRLHRQRQKKLAETEGLKVIPLTQEDRMVLSLGLLAHEDLFHRPKDWATSKKPGFDSLLIKLWPEGDGGRYLAEPERSTRRPAEFLRDALERSHTENLRLKAALNEIAAEVGGRPAAPVVRSPSGQALDVEDLNREVDWVVRELNKATAEVDALKDRLKFIGPPALVVDARPDGDFLTLEVTDAPLLGVWQKLPTDFARCATALGLLRLRNSQHAELAHAVKVLQERLKDAGLSDRITTDKKEWYWNTSPIGDYRATSAPEYMERLPGPRSSADERAAMVIRIESLEREQALLEAERNKAFKANYTLTKRLKNAGLSTDYREQPGE</sequence>
<protein>
    <submittedName>
        <fullName evidence="3">Uncharacterized protein</fullName>
    </submittedName>
</protein>
<organism evidence="3 4">
    <name type="scientific">Pseudomonas costantinii</name>
    <dbReference type="NCBI Taxonomy" id="168469"/>
    <lineage>
        <taxon>Bacteria</taxon>
        <taxon>Pseudomonadati</taxon>
        <taxon>Pseudomonadota</taxon>
        <taxon>Gammaproteobacteria</taxon>
        <taxon>Pseudomonadales</taxon>
        <taxon>Pseudomonadaceae</taxon>
        <taxon>Pseudomonas</taxon>
    </lineage>
</organism>
<feature type="coiled-coil region" evidence="1">
    <location>
        <begin position="512"/>
        <end position="539"/>
    </location>
</feature>
<keyword evidence="4" id="KW-1185">Reference proteome</keyword>
<reference evidence="3 4" key="1">
    <citation type="submission" date="2016-10" db="EMBL/GenBank/DDBJ databases">
        <authorList>
            <person name="Varghese N."/>
            <person name="Submissions S."/>
        </authorList>
    </citation>
    <scope>NUCLEOTIDE SEQUENCE [LARGE SCALE GENOMIC DNA]</scope>
    <source>
        <strain evidence="3 4">BS2773</strain>
    </source>
</reference>
<accession>A0A1H4U1X6</accession>
<evidence type="ECO:0000313" key="3">
    <source>
        <dbReference type="EMBL" id="SEC62261.1"/>
    </source>
</evidence>
<dbReference type="Proteomes" id="UP000182179">
    <property type="component" value="Unassembled WGS sequence"/>
</dbReference>
<evidence type="ECO:0000256" key="2">
    <source>
        <dbReference type="SAM" id="MobiDB-lite"/>
    </source>
</evidence>
<gene>
    <name evidence="3" type="ORF">SAMN04515675_0016</name>
</gene>
<dbReference type="RefSeq" id="WP_074851391.1">
    <property type="nucleotide sequence ID" value="NZ_FNTS01000001.1"/>
</dbReference>